<protein>
    <recommendedName>
        <fullName evidence="2">Signal transduction histidine kinase internal region domain-containing protein</fullName>
    </recommendedName>
</protein>
<comment type="caution">
    <text evidence="3">The sequence shown here is derived from an EMBL/GenBank/DDBJ whole genome shotgun (WGS) entry which is preliminary data.</text>
</comment>
<gene>
    <name evidence="3" type="ORF">J2X31_001592</name>
</gene>
<dbReference type="InterPro" id="IPR011047">
    <property type="entry name" value="Quinoprotein_ADH-like_sf"/>
</dbReference>
<dbReference type="Gene3D" id="3.30.565.10">
    <property type="entry name" value="Histidine kinase-like ATPase, C-terminal domain"/>
    <property type="match status" value="1"/>
</dbReference>
<accession>A0ABU1TNQ2</accession>
<dbReference type="InterPro" id="IPR010559">
    <property type="entry name" value="Sig_transdc_His_kin_internal"/>
</dbReference>
<evidence type="ECO:0000259" key="2">
    <source>
        <dbReference type="Pfam" id="PF06580"/>
    </source>
</evidence>
<dbReference type="InterPro" id="IPR050640">
    <property type="entry name" value="Bact_2-comp_sensor_kinase"/>
</dbReference>
<dbReference type="Gene3D" id="2.130.10.10">
    <property type="entry name" value="YVTN repeat-like/Quinoprotein amine dehydrogenase"/>
    <property type="match status" value="3"/>
</dbReference>
<keyword evidence="4" id="KW-1185">Reference proteome</keyword>
<dbReference type="PANTHER" id="PTHR34220">
    <property type="entry name" value="SENSOR HISTIDINE KINASE YPDA"/>
    <property type="match status" value="1"/>
</dbReference>
<keyword evidence="1" id="KW-0812">Transmembrane</keyword>
<feature type="domain" description="Signal transduction histidine kinase internal region" evidence="2">
    <location>
        <begin position="788"/>
        <end position="867"/>
    </location>
</feature>
<dbReference type="SUPFAM" id="SSF55874">
    <property type="entry name" value="ATPase domain of HSP90 chaperone/DNA topoisomerase II/histidine kinase"/>
    <property type="match status" value="1"/>
</dbReference>
<dbReference type="InterPro" id="IPR015943">
    <property type="entry name" value="WD40/YVTN_repeat-like_dom_sf"/>
</dbReference>
<organism evidence="3 4">
    <name type="scientific">Flavobacterium arsenatis</name>
    <dbReference type="NCBI Taxonomy" id="1484332"/>
    <lineage>
        <taxon>Bacteria</taxon>
        <taxon>Pseudomonadati</taxon>
        <taxon>Bacteroidota</taxon>
        <taxon>Flavobacteriia</taxon>
        <taxon>Flavobacteriales</taxon>
        <taxon>Flavobacteriaceae</taxon>
        <taxon>Flavobacterium</taxon>
    </lineage>
</organism>
<sequence>MPSKNKALFFFWALISPLIVVAQYFPSTNYTSLDGLSNNAVRALFLDTHNNLWIGTENGVSKFENGTFLNLYDTEGLAHNSCWDICQDKNEAMWFASYGGGVTKFDGKNFKIFTTKEGLPINKTRKVFSFKDKIYVGTEYGISIIDITTNTVFTPKEVFPHFGVFIITDIIEYQNQIYFSALNEGLFKIEYVEGIPKIVLVREYKNTYSLGVFDDIVFSSNKGFLNVLNLKKKEPFFKEDFGTSVVWQFVQDKRKQIFASAWGIFDTNGGLFQIKNQEMIDVSDYFGIDSKSLLNCVYDQHNDFLYVGSKDKGFYQVQLNQTIHYKRFEDRNIIDFEDNIILHQQGLSFSNTEMMLSLKDFKDFQQDYIIRNKKSLPSYSKGFFELNYDIPSTGIQFYGIVKHQKSYWINSNIGIFEINFKGKIAGYVPIHTYSFGFTADGKFFETNPYGGIHIYDDVYKLKINSFSNVPTDIVRTLNANNKTYLLSVFKGLFSYENNEFKSFLSEKIWKEEKLKHITKNSKGDLIISAEFGDVFIVDDAKEFKIIEKISKESIIGNSISFLESYKDFIFIGTEKGINIYKNGQLRLIDKEQGFEDYTVTASKIINQKLFLGTNKGYYELDLEKIIQDQKTVHKLQISALSINNIPVSKDDFEWFSYAPKEIIQDYQHNSFLIDFVANGTAFPNKLKYRYRLKNSNRWSPYSEKPTVFLPYLPHGNYKLEIEVLDLNAGKTTVFELFKIIIKPPFWLSWWFITLSVIAIIGLSGVLIIRIKRKAKEKAIIQRRIAETKLEALLSQMNPHFTFNAMNAIQHYIISNDAMNSVRFIGEFSKLMRKTLENSSKPNITLEEEIDYLKTYIAIENMRFDNRISVEFALSEEVDMMSLVPTMLLQPFVENVFVHAFSQNHPHPELLISFKMTSSSVLCCAISDNGKGISASTSLHQSKGILLAKERLSLLEAPLEDAIQIVPNIPSGTKIVVLLKV</sequence>
<reference evidence="3 4" key="1">
    <citation type="submission" date="2023-07" db="EMBL/GenBank/DDBJ databases">
        <title>Sorghum-associated microbial communities from plants grown in Nebraska, USA.</title>
        <authorList>
            <person name="Schachtman D."/>
        </authorList>
    </citation>
    <scope>NUCLEOTIDE SEQUENCE [LARGE SCALE GENOMIC DNA]</scope>
    <source>
        <strain evidence="3 4">3773</strain>
    </source>
</reference>
<dbReference type="InterPro" id="IPR013783">
    <property type="entry name" value="Ig-like_fold"/>
</dbReference>
<dbReference type="Pfam" id="PF06580">
    <property type="entry name" value="His_kinase"/>
    <property type="match status" value="1"/>
</dbReference>
<dbReference type="Pfam" id="PF07494">
    <property type="entry name" value="Reg_prop"/>
    <property type="match status" value="1"/>
</dbReference>
<evidence type="ECO:0000256" key="1">
    <source>
        <dbReference type="SAM" id="Phobius"/>
    </source>
</evidence>
<dbReference type="PANTHER" id="PTHR34220:SF7">
    <property type="entry name" value="SENSOR HISTIDINE KINASE YPDA"/>
    <property type="match status" value="1"/>
</dbReference>
<dbReference type="Gene3D" id="2.60.40.10">
    <property type="entry name" value="Immunoglobulins"/>
    <property type="match status" value="1"/>
</dbReference>
<dbReference type="RefSeq" id="WP_310025788.1">
    <property type="nucleotide sequence ID" value="NZ_JAVDVI010000006.1"/>
</dbReference>
<dbReference type="InterPro" id="IPR036890">
    <property type="entry name" value="HATPase_C_sf"/>
</dbReference>
<keyword evidence="1" id="KW-1133">Transmembrane helix</keyword>
<dbReference type="SUPFAM" id="SSF50998">
    <property type="entry name" value="Quinoprotein alcohol dehydrogenase-like"/>
    <property type="match status" value="1"/>
</dbReference>
<name>A0ABU1TNQ2_9FLAO</name>
<dbReference type="InterPro" id="IPR011110">
    <property type="entry name" value="Reg_prop"/>
</dbReference>
<feature type="transmembrane region" description="Helical" evidence="1">
    <location>
        <begin position="746"/>
        <end position="768"/>
    </location>
</feature>
<dbReference type="EMBL" id="JAVDVI010000006">
    <property type="protein sequence ID" value="MDR6967580.1"/>
    <property type="molecule type" value="Genomic_DNA"/>
</dbReference>
<dbReference type="Proteomes" id="UP001255185">
    <property type="component" value="Unassembled WGS sequence"/>
</dbReference>
<evidence type="ECO:0000313" key="4">
    <source>
        <dbReference type="Proteomes" id="UP001255185"/>
    </source>
</evidence>
<evidence type="ECO:0000313" key="3">
    <source>
        <dbReference type="EMBL" id="MDR6967580.1"/>
    </source>
</evidence>
<proteinExistence type="predicted"/>
<keyword evidence="1" id="KW-0472">Membrane</keyword>